<dbReference type="PANTHER" id="PTHR43566">
    <property type="entry name" value="CONSERVED PROTEIN"/>
    <property type="match status" value="1"/>
</dbReference>
<comment type="caution">
    <text evidence="3">The sequence shown here is derived from an EMBL/GenBank/DDBJ whole genome shotgun (WGS) entry which is preliminary data.</text>
</comment>
<dbReference type="InterPro" id="IPR027417">
    <property type="entry name" value="P-loop_NTPase"/>
</dbReference>
<feature type="domain" description="DUF4143" evidence="2">
    <location>
        <begin position="198"/>
        <end position="352"/>
    </location>
</feature>
<name>A0A7X3BUW5_9FIRM</name>
<dbReference type="Pfam" id="PF13173">
    <property type="entry name" value="AAA_14"/>
    <property type="match status" value="1"/>
</dbReference>
<gene>
    <name evidence="3" type="ORF">GMD11_02805</name>
    <name evidence="4" type="ORF">GMD18_02805</name>
</gene>
<dbReference type="Pfam" id="PF13635">
    <property type="entry name" value="DUF4143"/>
    <property type="match status" value="1"/>
</dbReference>
<dbReference type="InterPro" id="IPR041682">
    <property type="entry name" value="AAA_14"/>
</dbReference>
<dbReference type="OrthoDB" id="9801806at2"/>
<evidence type="ECO:0000313" key="5">
    <source>
        <dbReference type="Proteomes" id="UP000443070"/>
    </source>
</evidence>
<keyword evidence="5" id="KW-1185">Reference proteome</keyword>
<dbReference type="EMBL" id="WNBM01000001">
    <property type="protein sequence ID" value="MTT75198.1"/>
    <property type="molecule type" value="Genomic_DNA"/>
</dbReference>
<proteinExistence type="predicted"/>
<evidence type="ECO:0000259" key="1">
    <source>
        <dbReference type="Pfam" id="PF13173"/>
    </source>
</evidence>
<dbReference type="InterPro" id="IPR025420">
    <property type="entry name" value="DUF4143"/>
</dbReference>
<evidence type="ECO:0000313" key="6">
    <source>
        <dbReference type="Proteomes" id="UP000484547"/>
    </source>
</evidence>
<dbReference type="RefSeq" id="WP_155163623.1">
    <property type="nucleotide sequence ID" value="NZ_WNBG01000001.1"/>
</dbReference>
<dbReference type="Proteomes" id="UP000443070">
    <property type="component" value="Unassembled WGS sequence"/>
</dbReference>
<reference evidence="5 6" key="1">
    <citation type="journal article" date="2019" name="Nat. Med.">
        <title>A library of human gut bacterial isolates paired with longitudinal multiomics data enables mechanistic microbiome research.</title>
        <authorList>
            <person name="Poyet M."/>
            <person name="Groussin M."/>
            <person name="Gibbons S.M."/>
            <person name="Avila-Pacheco J."/>
            <person name="Jiang X."/>
            <person name="Kearney S.M."/>
            <person name="Perrotta A.R."/>
            <person name="Berdy B."/>
            <person name="Zhao S."/>
            <person name="Lieberman T.D."/>
            <person name="Swanson P.K."/>
            <person name="Smith M."/>
            <person name="Roesemann S."/>
            <person name="Alexander J.E."/>
            <person name="Rich S.A."/>
            <person name="Livny J."/>
            <person name="Vlamakis H."/>
            <person name="Clish C."/>
            <person name="Bullock K."/>
            <person name="Deik A."/>
            <person name="Scott J."/>
            <person name="Pierce K.A."/>
            <person name="Xavier R.J."/>
            <person name="Alm E.J."/>
        </authorList>
    </citation>
    <scope>NUCLEOTIDE SEQUENCE [LARGE SCALE GENOMIC DNA]</scope>
    <source>
        <strain evidence="3 6">BIOML-A13</strain>
        <strain evidence="4 5">BIOML-A3</strain>
    </source>
</reference>
<dbReference type="AlphaFoldDB" id="A0A7X3BUW5"/>
<evidence type="ECO:0000313" key="3">
    <source>
        <dbReference type="EMBL" id="MTT75198.1"/>
    </source>
</evidence>
<dbReference type="SUPFAM" id="SSF52540">
    <property type="entry name" value="P-loop containing nucleoside triphosphate hydrolases"/>
    <property type="match status" value="1"/>
</dbReference>
<dbReference type="Proteomes" id="UP000484547">
    <property type="component" value="Unassembled WGS sequence"/>
</dbReference>
<accession>A0A7X3BUW5</accession>
<dbReference type="PANTHER" id="PTHR43566:SF2">
    <property type="entry name" value="DUF4143 DOMAIN-CONTAINING PROTEIN"/>
    <property type="match status" value="1"/>
</dbReference>
<evidence type="ECO:0000259" key="2">
    <source>
        <dbReference type="Pfam" id="PF13635"/>
    </source>
</evidence>
<feature type="domain" description="AAA" evidence="1">
    <location>
        <begin position="19"/>
        <end position="135"/>
    </location>
</feature>
<dbReference type="EMBL" id="WNBW01000001">
    <property type="protein sequence ID" value="MTU03330.1"/>
    <property type="molecule type" value="Genomic_DNA"/>
</dbReference>
<sequence length="409" mass="46029">MYIKRHLETTIEKLNSCFKVLLLTGPRQVGKTTLLRRIAAADRTYVTMDDISVRSLAMTEPTLFLQRYKPPLLIDEIQMAPKLLPYIKMYVDEQGKNGDFWLTGSQAFELMHGVSESLTGRIGIVNLLGVSHGELIERPAGPFVPENEFLLRRVKESPLLQMSDLFDQIWQGSMPALNSASEQDWNCYYSSYVQTFLQRDVKELAQVNDELLFYRFLCAAASYTGSMLNYAALAKEAEITPPTAKQWLKVLAASGLVYFLEPFAHPNLKYAVKAPKLYFTDTGLAAYLLRWSSAATLEAGAMASNFFETWVVNEIYKSFINCGQIPPLSYFRDFNTKEVELLIETDGCVYPLAIRKSAQPVKEIKKFEILKPVAEGEKALRIGSGGVVCLANDLLPVDAKNWYIPVGLL</sequence>
<protein>
    <submittedName>
        <fullName evidence="3">AAA family ATPase</fullName>
    </submittedName>
</protein>
<evidence type="ECO:0000313" key="4">
    <source>
        <dbReference type="EMBL" id="MTU03330.1"/>
    </source>
</evidence>
<organism evidence="3 6">
    <name type="scientific">Phascolarctobacterium faecium</name>
    <dbReference type="NCBI Taxonomy" id="33025"/>
    <lineage>
        <taxon>Bacteria</taxon>
        <taxon>Bacillati</taxon>
        <taxon>Bacillota</taxon>
        <taxon>Negativicutes</taxon>
        <taxon>Acidaminococcales</taxon>
        <taxon>Acidaminococcaceae</taxon>
        <taxon>Phascolarctobacterium</taxon>
    </lineage>
</organism>